<evidence type="ECO:0000256" key="2">
    <source>
        <dbReference type="ARBA" id="ARBA00023015"/>
    </source>
</evidence>
<dbReference type="EMBL" id="FQXU01000010">
    <property type="protein sequence ID" value="SHI26251.1"/>
    <property type="molecule type" value="Genomic_DNA"/>
</dbReference>
<name>A0A1M5ZPY0_9CLOT</name>
<dbReference type="GO" id="GO:0003677">
    <property type="term" value="F:DNA binding"/>
    <property type="evidence" value="ECO:0007669"/>
    <property type="project" value="UniProtKB-KW"/>
</dbReference>
<sequence>MKDYKLFDAEFKFISIIWEIEPVNSTELSKVCLEKLGWKKSTTFNMIRKLSEREILKNDNAIVTSLINREQVQKYESDALLDKAFNGSIPEFITTFLKGKKLSNKEADEIKKMIEEAIE</sequence>
<dbReference type="Gene3D" id="1.10.10.10">
    <property type="entry name" value="Winged helix-like DNA-binding domain superfamily/Winged helix DNA-binding domain"/>
    <property type="match status" value="1"/>
</dbReference>
<keyword evidence="4" id="KW-0804">Transcription</keyword>
<dbReference type="InterPro" id="IPR036390">
    <property type="entry name" value="WH_DNA-bd_sf"/>
</dbReference>
<protein>
    <submittedName>
        <fullName evidence="5">Predicted transcriptional regulator</fullName>
    </submittedName>
</protein>
<dbReference type="Pfam" id="PF03965">
    <property type="entry name" value="Penicillinase_R"/>
    <property type="match status" value="1"/>
</dbReference>
<dbReference type="RefSeq" id="WP_073021105.1">
    <property type="nucleotide sequence ID" value="NZ_FQXU01000010.1"/>
</dbReference>
<proteinExistence type="inferred from homology"/>
<organism evidence="5 6">
    <name type="scientific">Clostridium intestinale DSM 6191</name>
    <dbReference type="NCBI Taxonomy" id="1121320"/>
    <lineage>
        <taxon>Bacteria</taxon>
        <taxon>Bacillati</taxon>
        <taxon>Bacillota</taxon>
        <taxon>Clostridia</taxon>
        <taxon>Eubacteriales</taxon>
        <taxon>Clostridiaceae</taxon>
        <taxon>Clostridium</taxon>
    </lineage>
</organism>
<dbReference type="Gene3D" id="1.10.4040.10">
    <property type="entry name" value="Penicillinase repressor domain"/>
    <property type="match status" value="1"/>
</dbReference>
<dbReference type="InterPro" id="IPR036388">
    <property type="entry name" value="WH-like_DNA-bd_sf"/>
</dbReference>
<dbReference type="Proteomes" id="UP000184241">
    <property type="component" value="Unassembled WGS sequence"/>
</dbReference>
<dbReference type="AlphaFoldDB" id="A0A1M5ZPY0"/>
<evidence type="ECO:0000256" key="3">
    <source>
        <dbReference type="ARBA" id="ARBA00023125"/>
    </source>
</evidence>
<comment type="similarity">
    <text evidence="1">Belongs to the BlaI transcriptional regulatory family.</text>
</comment>
<evidence type="ECO:0000256" key="4">
    <source>
        <dbReference type="ARBA" id="ARBA00023163"/>
    </source>
</evidence>
<keyword evidence="2" id="KW-0805">Transcription regulation</keyword>
<dbReference type="GO" id="GO:0045892">
    <property type="term" value="P:negative regulation of DNA-templated transcription"/>
    <property type="evidence" value="ECO:0007669"/>
    <property type="project" value="InterPro"/>
</dbReference>
<evidence type="ECO:0000313" key="5">
    <source>
        <dbReference type="EMBL" id="SHI26251.1"/>
    </source>
</evidence>
<dbReference type="SUPFAM" id="SSF46785">
    <property type="entry name" value="Winged helix' DNA-binding domain"/>
    <property type="match status" value="1"/>
</dbReference>
<reference evidence="5 6" key="1">
    <citation type="submission" date="2016-11" db="EMBL/GenBank/DDBJ databases">
        <authorList>
            <person name="Jaros S."/>
            <person name="Januszkiewicz K."/>
            <person name="Wedrychowicz H."/>
        </authorList>
    </citation>
    <scope>NUCLEOTIDE SEQUENCE [LARGE SCALE GENOMIC DNA]</scope>
    <source>
        <strain evidence="5 6">DSM 6191</strain>
    </source>
</reference>
<dbReference type="InterPro" id="IPR005650">
    <property type="entry name" value="BlaI_family"/>
</dbReference>
<gene>
    <name evidence="5" type="ORF">SAMN02745941_03221</name>
</gene>
<evidence type="ECO:0000313" key="6">
    <source>
        <dbReference type="Proteomes" id="UP000184241"/>
    </source>
</evidence>
<accession>A0A1M5ZPY0</accession>
<keyword evidence="3" id="KW-0238">DNA-binding</keyword>
<evidence type="ECO:0000256" key="1">
    <source>
        <dbReference type="ARBA" id="ARBA00011046"/>
    </source>
</evidence>